<reference evidence="2 3" key="1">
    <citation type="submission" date="2016-07" db="EMBL/GenBank/DDBJ databases">
        <title>Draft genome sequence of Methyloligella halotolerans C2T (VKM B-2706T=CCUG 61687T=DSM 25045T), a halotolerant polyhydroxybutyrate accumulating methylotroph.</title>
        <authorList>
            <person name="Vasilenko O.V."/>
            <person name="Doronina N.V."/>
            <person name="Poroshina M.N."/>
            <person name="Tarlachkov S.V."/>
            <person name="Trotsenko Y.A."/>
        </authorList>
    </citation>
    <scope>NUCLEOTIDE SEQUENCE [LARGE SCALE GENOMIC DNA]</scope>
    <source>
        <strain evidence="2 3">VKM B-2706</strain>
    </source>
</reference>
<dbReference type="STRING" id="1177755.A7A08_02911"/>
<dbReference type="Proteomes" id="UP000095087">
    <property type="component" value="Unassembled WGS sequence"/>
</dbReference>
<feature type="transmembrane region" description="Helical" evidence="1">
    <location>
        <begin position="294"/>
        <end position="315"/>
    </location>
</feature>
<keyword evidence="1" id="KW-0472">Membrane</keyword>
<dbReference type="GO" id="GO:0032153">
    <property type="term" value="C:cell division site"/>
    <property type="evidence" value="ECO:0007669"/>
    <property type="project" value="TreeGrafter"/>
</dbReference>
<keyword evidence="2" id="KW-0132">Cell division</keyword>
<dbReference type="PANTHER" id="PTHR47755:SF1">
    <property type="entry name" value="CELL DIVISION PROTEIN FTSX"/>
    <property type="match status" value="1"/>
</dbReference>
<protein>
    <submittedName>
        <fullName evidence="2">Cell division protein FtsX</fullName>
    </submittedName>
</protein>
<dbReference type="InterPro" id="IPR004513">
    <property type="entry name" value="FtsX"/>
</dbReference>
<evidence type="ECO:0000256" key="1">
    <source>
        <dbReference type="SAM" id="Phobius"/>
    </source>
</evidence>
<dbReference type="EMBL" id="MASI01000009">
    <property type="protein sequence ID" value="ODA66264.1"/>
    <property type="molecule type" value="Genomic_DNA"/>
</dbReference>
<dbReference type="AlphaFoldDB" id="A0A1E2RVK3"/>
<dbReference type="GO" id="GO:0051301">
    <property type="term" value="P:cell division"/>
    <property type="evidence" value="ECO:0007669"/>
    <property type="project" value="UniProtKB-KW"/>
</dbReference>
<dbReference type="OrthoDB" id="9814843at2"/>
<keyword evidence="1" id="KW-1133">Transmembrane helix</keyword>
<dbReference type="GO" id="GO:0016020">
    <property type="term" value="C:membrane"/>
    <property type="evidence" value="ECO:0007669"/>
    <property type="project" value="InterPro"/>
</dbReference>
<evidence type="ECO:0000313" key="3">
    <source>
        <dbReference type="Proteomes" id="UP000095087"/>
    </source>
</evidence>
<proteinExistence type="predicted"/>
<keyword evidence="1" id="KW-0812">Transmembrane</keyword>
<sequence length="335" mass="36487">MNAAQLWDEFRTYPWDSLWQGMLPARYRSENAQLLPEATIAWTALTVVIAIMTFLACLMVGTVYMINQSASAWVNDVVSEVTIELDPVDTPDIEKKMTLVSLFLAKQKGITEVKPLSLQDSADLLEPWLGKSDAIKELPIPRLIAVEIDRSDPPDLNLIGEAIEKNFDGVTLDDHRRWQSEIRGVTRTAAMGGLILLGLVAAATVAVIISATRSAMASNREVIEVLHLIGASDGFIAGEFERHFFGLGLRASLVGAVAACLVFLFLPLFMHLVGGGLVAAAETRRLFGAGSLDFGGYLLCTLVVIVVSGLCMVTSRLGVMRVLRRYDAPIAVRDE</sequence>
<organism evidence="2 3">
    <name type="scientific">Methyloligella halotolerans</name>
    <dbReference type="NCBI Taxonomy" id="1177755"/>
    <lineage>
        <taxon>Bacteria</taxon>
        <taxon>Pseudomonadati</taxon>
        <taxon>Pseudomonadota</taxon>
        <taxon>Alphaproteobacteria</taxon>
        <taxon>Hyphomicrobiales</taxon>
        <taxon>Hyphomicrobiaceae</taxon>
        <taxon>Methyloligella</taxon>
    </lineage>
</organism>
<name>A0A1E2RVK3_9HYPH</name>
<feature type="transmembrane region" description="Helical" evidence="1">
    <location>
        <begin position="189"/>
        <end position="210"/>
    </location>
</feature>
<dbReference type="RefSeq" id="WP_069096047.1">
    <property type="nucleotide sequence ID" value="NZ_MASI01000009.1"/>
</dbReference>
<dbReference type="PATRIC" id="fig|1177755.3.peg.2934"/>
<accession>A0A1E2RVK3</accession>
<gene>
    <name evidence="2" type="ORF">A7A08_02911</name>
</gene>
<comment type="caution">
    <text evidence="2">The sequence shown here is derived from an EMBL/GenBank/DDBJ whole genome shotgun (WGS) entry which is preliminary data.</text>
</comment>
<dbReference type="PANTHER" id="PTHR47755">
    <property type="entry name" value="CELL DIVISION PROTEIN FTSX"/>
    <property type="match status" value="1"/>
</dbReference>
<keyword evidence="3" id="KW-1185">Reference proteome</keyword>
<feature type="transmembrane region" description="Helical" evidence="1">
    <location>
        <begin position="40"/>
        <end position="66"/>
    </location>
</feature>
<evidence type="ECO:0000313" key="2">
    <source>
        <dbReference type="EMBL" id="ODA66264.1"/>
    </source>
</evidence>
<feature type="transmembrane region" description="Helical" evidence="1">
    <location>
        <begin position="252"/>
        <end position="274"/>
    </location>
</feature>
<keyword evidence="2" id="KW-0131">Cell cycle</keyword>